<proteinExistence type="predicted"/>
<keyword evidence="2" id="KW-1133">Transmembrane helix</keyword>
<dbReference type="Proteomes" id="UP001339962">
    <property type="component" value="Unassembled WGS sequence"/>
</dbReference>
<dbReference type="RefSeq" id="WP_328216596.1">
    <property type="nucleotide sequence ID" value="NZ_JARTLI010000002.1"/>
</dbReference>
<evidence type="ECO:0008006" key="5">
    <source>
        <dbReference type="Google" id="ProtNLM"/>
    </source>
</evidence>
<keyword evidence="2" id="KW-0472">Membrane</keyword>
<gene>
    <name evidence="3" type="ORF">P9850_01295</name>
</gene>
<comment type="caution">
    <text evidence="3">The sequence shown here is derived from an EMBL/GenBank/DDBJ whole genome shotgun (WGS) entry which is preliminary data.</text>
</comment>
<keyword evidence="2" id="KW-0812">Transmembrane</keyword>
<evidence type="ECO:0000313" key="3">
    <source>
        <dbReference type="EMBL" id="MED5050505.1"/>
    </source>
</evidence>
<feature type="region of interest" description="Disordered" evidence="1">
    <location>
        <begin position="114"/>
        <end position="136"/>
    </location>
</feature>
<protein>
    <recommendedName>
        <fullName evidence="5">Swarming motility protein SwrB</fullName>
    </recommendedName>
</protein>
<organism evidence="3 4">
    <name type="scientific">Anoxybacteroides rupiense</name>
    <dbReference type="NCBI Taxonomy" id="311460"/>
    <lineage>
        <taxon>Bacteria</taxon>
        <taxon>Bacillati</taxon>
        <taxon>Bacillota</taxon>
        <taxon>Bacilli</taxon>
        <taxon>Bacillales</taxon>
        <taxon>Anoxybacillaceae</taxon>
        <taxon>Anoxybacteroides</taxon>
    </lineage>
</organism>
<dbReference type="EMBL" id="JARTLI010000002">
    <property type="protein sequence ID" value="MED5050505.1"/>
    <property type="molecule type" value="Genomic_DNA"/>
</dbReference>
<reference evidence="3 4" key="1">
    <citation type="submission" date="2023-03" db="EMBL/GenBank/DDBJ databases">
        <title>Bacillus Genome Sequencing.</title>
        <authorList>
            <person name="Dunlap C."/>
        </authorList>
    </citation>
    <scope>NUCLEOTIDE SEQUENCE [LARGE SCALE GENOMIC DNA]</scope>
    <source>
        <strain evidence="3 4">NRS-38</strain>
    </source>
</reference>
<evidence type="ECO:0000256" key="2">
    <source>
        <dbReference type="SAM" id="Phobius"/>
    </source>
</evidence>
<feature type="region of interest" description="Disordered" evidence="1">
    <location>
        <begin position="69"/>
        <end position="95"/>
    </location>
</feature>
<feature type="compositionally biased region" description="Polar residues" evidence="1">
    <location>
        <begin position="114"/>
        <end position="130"/>
    </location>
</feature>
<evidence type="ECO:0000313" key="4">
    <source>
        <dbReference type="Proteomes" id="UP001339962"/>
    </source>
</evidence>
<dbReference type="AlphaFoldDB" id="A0ABD5IQE8"/>
<accession>A0ABD5IQE8</accession>
<feature type="transmembrane region" description="Helical" evidence="2">
    <location>
        <begin position="6"/>
        <end position="27"/>
    </location>
</feature>
<name>A0ABD5IQE8_9BACL</name>
<evidence type="ECO:0000256" key="1">
    <source>
        <dbReference type="SAM" id="MobiDB-lite"/>
    </source>
</evidence>
<sequence length="166" mass="19268">MIAFLLTVSFALHAFSLFIIILLYLQLSKVKEVEKKQSQLIQEMEETISAYLLEWKEENERFLQALSQRMRSRDNVQTKPSPAPKQHSAPVKDDEWLPPMEQVDTIKDRIEISETNQQQKEVPSSPSSIAEQAEQLQKEGKTIEEIAKLLNKGKTEIELLLKFRQM</sequence>